<keyword evidence="7" id="KW-0084">Basement membrane</keyword>
<dbReference type="SUPFAM" id="SSF48726">
    <property type="entry name" value="Immunoglobulin"/>
    <property type="match status" value="1"/>
</dbReference>
<accession>A0A2W1BS27</accession>
<dbReference type="InterPro" id="IPR013098">
    <property type="entry name" value="Ig_I-set"/>
</dbReference>
<dbReference type="PRINTS" id="PR01857">
    <property type="entry name" value="ADAMTSFAMILY"/>
</dbReference>
<dbReference type="GO" id="GO:0050431">
    <property type="term" value="F:transforming growth factor beta binding"/>
    <property type="evidence" value="ECO:0007669"/>
    <property type="project" value="TreeGrafter"/>
</dbReference>
<feature type="domain" description="BPTI/Kunitz inhibitor" evidence="17">
    <location>
        <begin position="1842"/>
        <end position="1892"/>
    </location>
</feature>
<dbReference type="Pfam" id="PF05986">
    <property type="entry name" value="ADAMTS_spacer1"/>
    <property type="match status" value="1"/>
</dbReference>
<feature type="compositionally biased region" description="Low complexity" evidence="15">
    <location>
        <begin position="815"/>
        <end position="908"/>
    </location>
</feature>
<evidence type="ECO:0000256" key="11">
    <source>
        <dbReference type="ARBA" id="ARBA00023319"/>
    </source>
</evidence>
<dbReference type="GO" id="GO:0048019">
    <property type="term" value="F:receptor antagonist activity"/>
    <property type="evidence" value="ECO:0007669"/>
    <property type="project" value="TreeGrafter"/>
</dbReference>
<dbReference type="InterPro" id="IPR036383">
    <property type="entry name" value="TSP1_rpt_sf"/>
</dbReference>
<evidence type="ECO:0000256" key="5">
    <source>
        <dbReference type="ARBA" id="ARBA00022729"/>
    </source>
</evidence>
<dbReference type="InterPro" id="IPR003599">
    <property type="entry name" value="Ig_sub"/>
</dbReference>
<dbReference type="EMBL" id="KZ150042">
    <property type="protein sequence ID" value="PZC74553.1"/>
    <property type="molecule type" value="Genomic_DNA"/>
</dbReference>
<evidence type="ECO:0000256" key="6">
    <source>
        <dbReference type="ARBA" id="ARBA00022737"/>
    </source>
</evidence>
<dbReference type="InterPro" id="IPR000884">
    <property type="entry name" value="TSP1_rpt"/>
</dbReference>
<dbReference type="Pfam" id="PF19030">
    <property type="entry name" value="TSP1_ADAMTS"/>
    <property type="match status" value="5"/>
</dbReference>
<dbReference type="SUPFAM" id="SSF57256">
    <property type="entry name" value="Elafin-like"/>
    <property type="match status" value="1"/>
</dbReference>
<dbReference type="GO" id="GO:0005615">
    <property type="term" value="C:extracellular space"/>
    <property type="evidence" value="ECO:0007669"/>
    <property type="project" value="TreeGrafter"/>
</dbReference>
<keyword evidence="7" id="KW-0272">Extracellular matrix</keyword>
<feature type="disulfide bond" evidence="14">
    <location>
        <begin position="77"/>
        <end position="113"/>
    </location>
</feature>
<evidence type="ECO:0000256" key="4">
    <source>
        <dbReference type="ARBA" id="ARBA00022690"/>
    </source>
</evidence>
<dbReference type="FunFam" id="4.10.410.10:FF:000020">
    <property type="entry name" value="Collagen, type VI, alpha 3"/>
    <property type="match status" value="4"/>
</dbReference>
<dbReference type="SUPFAM" id="SSF82895">
    <property type="entry name" value="TSP-1 type 1 repeat"/>
    <property type="match status" value="6"/>
</dbReference>
<dbReference type="Pfam" id="PF07679">
    <property type="entry name" value="I-set"/>
    <property type="match status" value="1"/>
</dbReference>
<dbReference type="InterPro" id="IPR036179">
    <property type="entry name" value="Ig-like_dom_sf"/>
</dbReference>
<dbReference type="InterPro" id="IPR010294">
    <property type="entry name" value="ADAMTS_spacer1"/>
</dbReference>
<dbReference type="FunFam" id="4.10.410.10:FF:000004">
    <property type="entry name" value="Tissue factor pathway inhibitor"/>
    <property type="match status" value="1"/>
</dbReference>
<evidence type="ECO:0000259" key="17">
    <source>
        <dbReference type="PROSITE" id="PS50279"/>
    </source>
</evidence>
<evidence type="ECO:0000259" key="19">
    <source>
        <dbReference type="PROSITE" id="PS51390"/>
    </source>
</evidence>
<feature type="compositionally biased region" description="Low complexity" evidence="15">
    <location>
        <begin position="1086"/>
        <end position="1106"/>
    </location>
</feature>
<dbReference type="PROSITE" id="PS00280">
    <property type="entry name" value="BPTI_KUNITZ_1"/>
    <property type="match status" value="6"/>
</dbReference>
<reference evidence="20 21" key="1">
    <citation type="journal article" date="2017" name="BMC Biol.">
        <title>Genomic innovations, transcriptional plasticity and gene loss underlying the evolution and divergence of two highly polyphagous and invasive Helicoverpa pest species.</title>
        <authorList>
            <person name="Pearce S.L."/>
            <person name="Clarke D.F."/>
            <person name="East P.D."/>
            <person name="Elfekih S."/>
            <person name="Gordon K.H."/>
            <person name="Jermiin L.S."/>
            <person name="McGaughran A."/>
            <person name="Oakeshott J.G."/>
            <person name="Papanikolaou A."/>
            <person name="Perera O.P."/>
            <person name="Rane R.V."/>
            <person name="Richards S."/>
            <person name="Tay W.T."/>
            <person name="Walsh T.K."/>
            <person name="Anderson A."/>
            <person name="Anderson C.J."/>
            <person name="Asgari S."/>
            <person name="Board P.G."/>
            <person name="Bretschneider A."/>
            <person name="Campbell P.M."/>
            <person name="Chertemps T."/>
            <person name="Christeller J.T."/>
            <person name="Coppin C.W."/>
            <person name="Downes S.J."/>
            <person name="Duan G."/>
            <person name="Farnsworth C.A."/>
            <person name="Good R.T."/>
            <person name="Han L.B."/>
            <person name="Han Y.C."/>
            <person name="Hatje K."/>
            <person name="Horne I."/>
            <person name="Huang Y.P."/>
            <person name="Hughes D.S."/>
            <person name="Jacquin-Joly E."/>
            <person name="James W."/>
            <person name="Jhangiani S."/>
            <person name="Kollmar M."/>
            <person name="Kuwar S.S."/>
            <person name="Li S."/>
            <person name="Liu N.Y."/>
            <person name="Maibeche M.T."/>
            <person name="Miller J.R."/>
            <person name="Montagne N."/>
            <person name="Perry T."/>
            <person name="Qu J."/>
            <person name="Song S.V."/>
            <person name="Sutton G.G."/>
            <person name="Vogel H."/>
            <person name="Walenz B.P."/>
            <person name="Xu W."/>
            <person name="Zhang H.J."/>
            <person name="Zou Z."/>
            <person name="Batterham P."/>
            <person name="Edwards O.R."/>
            <person name="Feyereisen R."/>
            <person name="Gibbs R.A."/>
            <person name="Heckel D.G."/>
            <person name="McGrath A."/>
            <person name="Robin C."/>
            <person name="Scherer S.E."/>
            <person name="Worley K.C."/>
            <person name="Wu Y.D."/>
        </authorList>
    </citation>
    <scope>NUCLEOTIDE SEQUENCE [LARGE SCALE GENOMIC DNA]</scope>
    <source>
        <strain evidence="20">Harm_GR_Male_#8</strain>
        <tissue evidence="20">Whole organism</tissue>
    </source>
</reference>
<evidence type="ECO:0000313" key="20">
    <source>
        <dbReference type="EMBL" id="PZC74553.1"/>
    </source>
</evidence>
<keyword evidence="3" id="KW-0964">Secreted</keyword>
<feature type="domain" description="BPTI/Kunitz inhibitor" evidence="17">
    <location>
        <begin position="2041"/>
        <end position="2091"/>
    </location>
</feature>
<feature type="domain" description="BPTI/Kunitz inhibitor" evidence="17">
    <location>
        <begin position="2235"/>
        <end position="2285"/>
    </location>
</feature>
<dbReference type="SMART" id="SM00217">
    <property type="entry name" value="WAP"/>
    <property type="match status" value="1"/>
</dbReference>
<dbReference type="PROSITE" id="PS50279">
    <property type="entry name" value="BPTI_KUNITZ_2"/>
    <property type="match status" value="12"/>
</dbReference>
<evidence type="ECO:0000256" key="15">
    <source>
        <dbReference type="SAM" id="MobiDB-lite"/>
    </source>
</evidence>
<feature type="region of interest" description="Disordered" evidence="15">
    <location>
        <begin position="738"/>
        <end position="1308"/>
    </location>
</feature>
<dbReference type="Gene3D" id="4.10.410.10">
    <property type="entry name" value="Pancreatic trypsin inhibitor Kunitz domain"/>
    <property type="match status" value="12"/>
</dbReference>
<dbReference type="PANTHER" id="PTHR45938">
    <property type="entry name" value="ACP24A4-RELATED"/>
    <property type="match status" value="1"/>
</dbReference>
<feature type="domain" description="WAP" evidence="19">
    <location>
        <begin position="2723"/>
        <end position="2771"/>
    </location>
</feature>
<name>A0A2W1BS27_HELAM</name>
<evidence type="ECO:0000256" key="1">
    <source>
        <dbReference type="ARBA" id="ARBA00004302"/>
    </source>
</evidence>
<feature type="compositionally biased region" description="Low complexity" evidence="15">
    <location>
        <begin position="765"/>
        <end position="777"/>
    </location>
</feature>
<feature type="region of interest" description="Disordered" evidence="15">
    <location>
        <begin position="2148"/>
        <end position="2167"/>
    </location>
</feature>
<evidence type="ECO:0000256" key="7">
    <source>
        <dbReference type="ARBA" id="ARBA00022869"/>
    </source>
</evidence>
<evidence type="ECO:0000256" key="2">
    <source>
        <dbReference type="ARBA" id="ARBA00022473"/>
    </source>
</evidence>
<dbReference type="SMART" id="SM00209">
    <property type="entry name" value="TSP1"/>
    <property type="match status" value="7"/>
</dbReference>
<dbReference type="FunFam" id="2.60.120.830:FF:000001">
    <property type="entry name" value="A disintegrin and metalloproteinase with thrombospondin motifs 1"/>
    <property type="match status" value="1"/>
</dbReference>
<dbReference type="InterPro" id="IPR008197">
    <property type="entry name" value="WAP_dom"/>
</dbReference>
<keyword evidence="10" id="KW-0325">Glycoprotein</keyword>
<feature type="domain" description="BPTI/Kunitz inhibitor" evidence="17">
    <location>
        <begin position="2365"/>
        <end position="2414"/>
    </location>
</feature>
<protein>
    <recommendedName>
        <fullName evidence="13">Hemolin</fullName>
    </recommendedName>
</protein>
<dbReference type="PROSITE" id="PS50092">
    <property type="entry name" value="TSP1"/>
    <property type="match status" value="6"/>
</dbReference>
<keyword evidence="21" id="KW-1185">Reference proteome</keyword>
<keyword evidence="5 16" id="KW-0732">Signal</keyword>
<dbReference type="InterPro" id="IPR002223">
    <property type="entry name" value="Kunitz_BPTI"/>
</dbReference>
<dbReference type="Pfam" id="PF00014">
    <property type="entry name" value="Kunitz_BPTI"/>
    <property type="match status" value="12"/>
</dbReference>
<comment type="subcellular location">
    <subcellularLocation>
        <location evidence="1">Secreted</location>
        <location evidence="1">Extracellular space</location>
        <location evidence="1">Extracellular matrix</location>
        <location evidence="1">Basement membrane</location>
    </subcellularLocation>
</comment>
<evidence type="ECO:0000256" key="8">
    <source>
        <dbReference type="ARBA" id="ARBA00022900"/>
    </source>
</evidence>
<feature type="domain" description="BPTI/Kunitz inhibitor" evidence="17">
    <location>
        <begin position="1901"/>
        <end position="1951"/>
    </location>
</feature>
<feature type="domain" description="BPTI/Kunitz inhibitor" evidence="17">
    <location>
        <begin position="2423"/>
        <end position="2473"/>
    </location>
</feature>
<keyword evidence="9 14" id="KW-1015">Disulfide bond</keyword>
<dbReference type="OrthoDB" id="5950222at2759"/>
<feature type="compositionally biased region" description="Low complexity" evidence="15">
    <location>
        <begin position="927"/>
        <end position="982"/>
    </location>
</feature>
<dbReference type="InterPro" id="IPR013783">
    <property type="entry name" value="Ig-like_fold"/>
</dbReference>
<feature type="compositionally biased region" description="Low complexity" evidence="15">
    <location>
        <begin position="1239"/>
        <end position="1299"/>
    </location>
</feature>
<dbReference type="PROSITE" id="PS50835">
    <property type="entry name" value="IG_LIKE"/>
    <property type="match status" value="1"/>
</dbReference>
<dbReference type="Gene3D" id="2.60.120.830">
    <property type="match status" value="1"/>
</dbReference>
<proteinExistence type="inferred from homology"/>
<keyword evidence="11" id="KW-0393">Immunoglobulin domain</keyword>
<comment type="similarity">
    <text evidence="12">Belongs to the hemolin family.</text>
</comment>
<evidence type="ECO:0000256" key="3">
    <source>
        <dbReference type="ARBA" id="ARBA00022525"/>
    </source>
</evidence>
<dbReference type="SMART" id="SM00131">
    <property type="entry name" value="KU"/>
    <property type="match status" value="12"/>
</dbReference>
<evidence type="ECO:0000256" key="9">
    <source>
        <dbReference type="ARBA" id="ARBA00023157"/>
    </source>
</evidence>
<feature type="signal peptide" evidence="16">
    <location>
        <begin position="1"/>
        <end position="25"/>
    </location>
</feature>
<sequence length="2886" mass="310709">MTAFNFRSLLLAAIVLSNCITWTASRHHYAHNVHQHRTRHRRQGAGLYLPASYIIPGQEGRSENDGGWGEWGPVSPCSRTCGGGVASQKRICLQIGQDGQPQCQGGDTKYFSCQTQDCPAGSGDFRAEQCAEFNDKEFRGFKYNWVPYTKAPNPCELNCMPHGERFYFRHKLKVVDGTRCNEDSFDVCVDGRCQQVGCDMMLGSNAREDKCRECRGNGANCRTTAGIIDSQDLIKGYNDVLLIPEGSTTIIIEEIDASNNYLALRAKNDTYYLNGHYHIDFPRTIMIAGALWTYERSQQGFAAPDKLRCLGPTTEPLYLSLLLQDVNVGIRYEYSVPKDQAPPAHKQYNWVHEEFTPCSATCGGGFQTRNVTCRSREELEIVDDELCDAGLKPPTNQTCNTDPCPAEWNEGPWGNCSQRCGSGGVRSREVTCQKIIANGIKSIVEDTECFERLGPKPKLFESCNEDAPCPTWFVGRWKPCSELCDEGKQTRQVVCHQKKNGRVEVLSDENCLEEKPEAEKSCLLRPCEGIDWVTSDWVGCDNCLSKTRTRRVVCATYSKQVINDSFCSYHTRPADQEECEKVPECDVQWYATQWSKCSVSCGEGVQTRKVFCGVLNDDAVVILEDEKCKDIPRYKDSKPCQVPKEDCPPEWFAGPWENCTKECGGGEQSRRVMCFKGDQPFGNCTDYSVLEASQFCNTGPCNEDELLGVTEEVKDPNVYCEDEEDYEEVGVDEDLSTTTNEMMSDSPSPSATPLEDLTEEGSGESTFSTGTDWTTTDSDYETGSGDISTTDEPLSSSPKAAKESESIPRSSVVPSSSTEATTETGETDTTGTATDETTSTGTDETGSTDTDSTGSTTEGETGSTTEYTGTTETDITTESSTTLEDSSSTGTESTDSTVTSETGSTESSVSADTKETGSTIESSSPVSITSPTDTTGSTSSGETETTESSGSTSSDVSTDETGSTEATSTEETGSTESTTTDVTDTDFTDTSNTETTGTEDTESTVTEETSSTESTVTETTVTSETESTVTSETESTETETTLTGSTDSESTSTDSTEESTTGVSVSGSTGSSTTTTVAMPTEKSSSDASETTEGSTESSGSTVESSTTERESTTESGSTVEETGSTTVGGSTLETESTVESSTASGSEETTEQSTTVSGVESSTVSESGSTTEAAETSESGSTPVGSSTLSGSESTTEVAESSSDSSTETGETTESSTTVGSESTTEGGSTTEGEESTTETGETSSTGATESTEESSTTESGSTEESTTEGLSTTEGSTIAGSTEESGSTTEGLTTTEGPSIGSSPWDKVTVLVPHTARTCIPRPKKCKNSRYGCCPDGKTAAKGPFDAECKTIHNCKESPFKCCPDGVSPAQGPNFKGCPIEPCADTLFGCCQSDNKTAAQGNDQEGCPPPPPACASSKFGCCADNETEASGPEKEGCPETETTTTGATTETTTDTTESIETSEGSTTAEGTSTETATEYASTTLDPCTGFQYGCCADNQTESPGPDGQGCPCEATEYGCCSDGKTPAKGEKDAGCPGPCSTSQHGCCEDGQTPAHGPDFEGCCLLHAFGCCPDNRKPAEGPHLEGCGCQYTRHGCCPDNVTIAQGPGNEGCGCQYSQHGCCPDKHTIALGPNFEGCACHTYQFGCCPDGVTTAKGPEQQGCHCFESPFGCCGDEETHATGPEKAGCDCSTSKYGCCPDGVTEATGSKFLGCTDAPENKQASCSLPTDPGSCHNFTAMWYYDLAYGGCSRFWYGGCEGNGNRFATKEECEDVCVQPAPKDACKLPSVKGACDAEYTRWHYNSTMEQCVQFRYGGCLGNANNFDSRELCQKQCEPTTVEGQCKLPIESGSCSGNYSRWGFNVDSGKCERFTWGGCEGNSNRFSTEAACLLRCLIGAQPPQCSEPQEAGTCSDKQALWSFSVSENRCMPFYYSGCGGNHNRFTSREACEQTCPSAYEIDKCTLPAETGECSNYRERWFYDTAIKRCRQFYYGGCGGNENNFNTEAECEGSCAELQTTTTTTTARPTQPQQQRPENPEPAEYCLLEIDAGPCNDTVTRYAYDSALGRCVTFEYGGCGGNQNNFPDYEYCSLYCGATQDICQLPMMTGPCEASLQRFFYDPATDSCSQFTYGGCEGNDNRFETREACESRCRSRPAPRPTPSPTTITPPPAVDIPAECRSAQETCSHGGVVWYFDPTRSECVSHANYENGSDCRYSNTYSSQEGCERSCGAFKGVDVCKQRMDPGPCRAYMPKVYFDASTGQCREFVYGGCLGGANRFSSVDECSQVCKSEIEDVCSLPPEEGNCFSYIPQWYYDTLRDQCLQFVYTGCSGNDNRFETKSDCESRCKRPTLTTTTTVAPPQQTEESECKTPSSLEPCGANVTMFYYDSERRQCLTGEIGNCGHPNTYRTEEECERRCGAFVGLDPCGSHLDPGPCRASIPKFYWDSITASCQEYSYGGCDGGPNRFSTVDECESVCKAFRPPVECLQRADVGAACGLPPGARYHYSAALADCVVFAYLGCGGNGNNFRSYQQCLDHCTPNLQPDVVDCSTYRMECDALDCKFGTLHYEQDGCERCICKEDPCLRANCSASEHCEVYLKRDPGVQGVEYAAKCIAEENEVFDCGDYVEHCSRLQCEYGVQRARLPNGCEQCSCVQVEVDCRPLQEECDQLICNYGMDKIPGPDGCERCKCKDYPCASKSCAAGERCVVSQYWEAVNQEMKYSADCHQIVKPGACPVEQTTTNEVTCRRDCKDDADCRGVGKCCRRGCSSVCTEPVEQTSPHPLITTLAPDVPAAPQALPAPEPQVEAAEGGKATLRCLFHGNPPPKITWKYGEVTIDGNAGRYRLQSDGALEIVSLYRNDTGVYICVADNGLGQATQEIYLAVTGVRALV</sequence>
<dbReference type="PRINTS" id="PR00759">
    <property type="entry name" value="BASICPTASE"/>
</dbReference>
<gene>
    <name evidence="20" type="primary">HaOG207687</name>
    <name evidence="20" type="ORF">B5X24_HaOG207687</name>
</gene>
<feature type="compositionally biased region" description="Polar residues" evidence="15">
    <location>
        <begin position="916"/>
        <end position="926"/>
    </location>
</feature>
<dbReference type="Pfam" id="PF00090">
    <property type="entry name" value="TSP_1"/>
    <property type="match status" value="1"/>
</dbReference>
<dbReference type="InterPro" id="IPR036645">
    <property type="entry name" value="Elafin-like_sf"/>
</dbReference>
<feature type="disulfide bond" evidence="14">
    <location>
        <begin position="92"/>
        <end position="103"/>
    </location>
</feature>
<dbReference type="InterPro" id="IPR007110">
    <property type="entry name" value="Ig-like_dom"/>
</dbReference>
<feature type="region of interest" description="Disordered" evidence="15">
    <location>
        <begin position="1430"/>
        <end position="1479"/>
    </location>
</feature>
<feature type="domain" description="BPTI/Kunitz inhibitor" evidence="17">
    <location>
        <begin position="1783"/>
        <end position="1833"/>
    </location>
</feature>
<feature type="compositionally biased region" description="Low complexity" evidence="15">
    <location>
        <begin position="1114"/>
        <end position="1232"/>
    </location>
</feature>
<feature type="domain" description="BPTI/Kunitz inhibitor" evidence="17">
    <location>
        <begin position="2482"/>
        <end position="2534"/>
    </location>
</feature>
<evidence type="ECO:0000259" key="18">
    <source>
        <dbReference type="PROSITE" id="PS50835"/>
    </source>
</evidence>
<keyword evidence="4" id="KW-0646">Protease inhibitor</keyword>
<dbReference type="SMART" id="SM00409">
    <property type="entry name" value="IG"/>
    <property type="match status" value="1"/>
</dbReference>
<dbReference type="GO" id="GO:0005604">
    <property type="term" value="C:basement membrane"/>
    <property type="evidence" value="ECO:0007669"/>
    <property type="project" value="UniProtKB-SubCell"/>
</dbReference>
<evidence type="ECO:0000256" key="16">
    <source>
        <dbReference type="SAM" id="SignalP"/>
    </source>
</evidence>
<keyword evidence="2" id="KW-0217">Developmental protein</keyword>
<keyword evidence="8" id="KW-0722">Serine protease inhibitor</keyword>
<keyword evidence="6" id="KW-0677">Repeat</keyword>
<feature type="domain" description="BPTI/Kunitz inhibitor" evidence="17">
    <location>
        <begin position="2098"/>
        <end position="2148"/>
    </location>
</feature>
<dbReference type="GO" id="GO:0030198">
    <property type="term" value="P:extracellular matrix organization"/>
    <property type="evidence" value="ECO:0007669"/>
    <property type="project" value="InterPro"/>
</dbReference>
<feature type="domain" description="BPTI/Kunitz inhibitor" evidence="17">
    <location>
        <begin position="2293"/>
        <end position="2343"/>
    </location>
</feature>
<dbReference type="FunFam" id="2.60.40.10:FF:000032">
    <property type="entry name" value="palladin isoform X1"/>
    <property type="match status" value="1"/>
</dbReference>
<evidence type="ECO:0000313" key="21">
    <source>
        <dbReference type="Proteomes" id="UP000249218"/>
    </source>
</evidence>
<evidence type="ECO:0000256" key="10">
    <source>
        <dbReference type="ARBA" id="ARBA00023180"/>
    </source>
</evidence>
<evidence type="ECO:0000256" key="14">
    <source>
        <dbReference type="PIRSR" id="PIRSR613273-3"/>
    </source>
</evidence>
<dbReference type="PANTHER" id="PTHR45938:SF11">
    <property type="entry name" value="WAP, KAZAL, IMMUNOGLOBULIN, KUNITZ AND NTR DOMAIN-CONTAINING PROTEIN 2-LIKE"/>
    <property type="match status" value="1"/>
</dbReference>
<feature type="compositionally biased region" description="Pro residues" evidence="15">
    <location>
        <begin position="2153"/>
        <end position="2167"/>
    </location>
</feature>
<organism evidence="20 21">
    <name type="scientific">Helicoverpa armigera</name>
    <name type="common">Cotton bollworm</name>
    <name type="synonym">Heliothis armigera</name>
    <dbReference type="NCBI Taxonomy" id="29058"/>
    <lineage>
        <taxon>Eukaryota</taxon>
        <taxon>Metazoa</taxon>
        <taxon>Ecdysozoa</taxon>
        <taxon>Arthropoda</taxon>
        <taxon>Hexapoda</taxon>
        <taxon>Insecta</taxon>
        <taxon>Pterygota</taxon>
        <taxon>Neoptera</taxon>
        <taxon>Endopterygota</taxon>
        <taxon>Lepidoptera</taxon>
        <taxon>Glossata</taxon>
        <taxon>Ditrysia</taxon>
        <taxon>Noctuoidea</taxon>
        <taxon>Noctuidae</taxon>
        <taxon>Heliothinae</taxon>
        <taxon>Helicoverpa</taxon>
    </lineage>
</organism>
<dbReference type="SMART" id="SM00408">
    <property type="entry name" value="IGc2"/>
    <property type="match status" value="1"/>
</dbReference>
<dbReference type="InterPro" id="IPR003598">
    <property type="entry name" value="Ig_sub2"/>
</dbReference>
<dbReference type="GO" id="GO:0004867">
    <property type="term" value="F:serine-type endopeptidase inhibitor activity"/>
    <property type="evidence" value="ECO:0007669"/>
    <property type="project" value="UniProtKB-KW"/>
</dbReference>
<dbReference type="CDD" id="cd00109">
    <property type="entry name" value="Kunitz-type"/>
    <property type="match status" value="10"/>
</dbReference>
<dbReference type="InterPro" id="IPR036880">
    <property type="entry name" value="Kunitz_BPTI_sf"/>
</dbReference>
<feature type="domain" description="BPTI/Kunitz inhibitor" evidence="17">
    <location>
        <begin position="1724"/>
        <end position="1774"/>
    </location>
</feature>
<dbReference type="Proteomes" id="UP000249218">
    <property type="component" value="Unassembled WGS sequence"/>
</dbReference>
<evidence type="ECO:0000256" key="12">
    <source>
        <dbReference type="ARBA" id="ARBA00061228"/>
    </source>
</evidence>
<dbReference type="Gene3D" id="2.20.100.10">
    <property type="entry name" value="Thrombospondin type-1 (TSP1) repeat"/>
    <property type="match status" value="6"/>
</dbReference>
<feature type="disulfide bond" evidence="14">
    <location>
        <begin position="81"/>
        <end position="118"/>
    </location>
</feature>
<feature type="domain" description="Ig-like" evidence="18">
    <location>
        <begin position="2791"/>
        <end position="2880"/>
    </location>
</feature>
<dbReference type="SUPFAM" id="SSF57362">
    <property type="entry name" value="BPTI-like"/>
    <property type="match status" value="12"/>
</dbReference>
<feature type="domain" description="BPTI/Kunitz inhibitor" evidence="17">
    <location>
        <begin position="1960"/>
        <end position="2010"/>
    </location>
</feature>
<evidence type="ECO:0000256" key="13">
    <source>
        <dbReference type="ARBA" id="ARBA00068688"/>
    </source>
</evidence>
<feature type="compositionally biased region" description="Low complexity" evidence="15">
    <location>
        <begin position="1441"/>
        <end position="1479"/>
    </location>
</feature>
<feature type="chain" id="PRO_5015872940" description="Hemolin" evidence="16">
    <location>
        <begin position="26"/>
        <end position="2886"/>
    </location>
</feature>
<dbReference type="PROSITE" id="PS51390">
    <property type="entry name" value="WAP"/>
    <property type="match status" value="1"/>
</dbReference>
<dbReference type="FunFam" id="2.20.100.10:FF:000005">
    <property type="entry name" value="ADAM metallopeptidase with thrombospondin type 1 motif 9"/>
    <property type="match status" value="1"/>
</dbReference>
<dbReference type="InterPro" id="IPR020901">
    <property type="entry name" value="Prtase_inh_Kunz-CS"/>
</dbReference>
<dbReference type="CDD" id="cd22639">
    <property type="entry name" value="Kunitz_papilin_lacunin-like"/>
    <property type="match status" value="1"/>
</dbReference>
<feature type="compositionally biased region" description="Low complexity" evidence="15">
    <location>
        <begin position="1003"/>
        <end position="1077"/>
    </location>
</feature>
<feature type="compositionally biased region" description="Polar residues" evidence="15">
    <location>
        <begin position="738"/>
        <end position="751"/>
    </location>
</feature>
<dbReference type="Gene3D" id="2.60.40.10">
    <property type="entry name" value="Immunoglobulins"/>
    <property type="match status" value="1"/>
</dbReference>
<dbReference type="InterPro" id="IPR013273">
    <property type="entry name" value="ADAMTS/ADAMTS-like"/>
</dbReference>